<feature type="domain" description="C2H2-type" evidence="9">
    <location>
        <begin position="251"/>
        <end position="278"/>
    </location>
</feature>
<dbReference type="InterPro" id="IPR050589">
    <property type="entry name" value="Ikaros_C2H2-ZF"/>
</dbReference>
<keyword evidence="4 8" id="KW-0863">Zinc-finger</keyword>
<accession>A0ABQ9ET22</accession>
<reference evidence="10 11" key="1">
    <citation type="submission" date="2022-12" db="EMBL/GenBank/DDBJ databases">
        <title>Chromosome-level genome of Tegillarca granosa.</title>
        <authorList>
            <person name="Kim J."/>
        </authorList>
    </citation>
    <scope>NUCLEOTIDE SEQUENCE [LARGE SCALE GENOMIC DNA]</scope>
    <source>
        <strain evidence="10">Teg-2019</strain>
        <tissue evidence="10">Adductor muscle</tissue>
    </source>
</reference>
<dbReference type="SMART" id="SM00355">
    <property type="entry name" value="ZnF_C2H2"/>
    <property type="match status" value="4"/>
</dbReference>
<keyword evidence="6" id="KW-0238">DNA-binding</keyword>
<evidence type="ECO:0000313" key="10">
    <source>
        <dbReference type="EMBL" id="KAJ8308204.1"/>
    </source>
</evidence>
<feature type="domain" description="C2H2-type" evidence="9">
    <location>
        <begin position="223"/>
        <end position="250"/>
    </location>
</feature>
<comment type="caution">
    <text evidence="10">The sequence shown here is derived from an EMBL/GenBank/DDBJ whole genome shotgun (WGS) entry which is preliminary data.</text>
</comment>
<dbReference type="Proteomes" id="UP001217089">
    <property type="component" value="Unassembled WGS sequence"/>
</dbReference>
<gene>
    <name evidence="10" type="ORF">KUTeg_013078</name>
</gene>
<dbReference type="Gene3D" id="3.30.160.60">
    <property type="entry name" value="Classic Zinc Finger"/>
    <property type="match status" value="4"/>
</dbReference>
<evidence type="ECO:0000256" key="6">
    <source>
        <dbReference type="ARBA" id="ARBA00023125"/>
    </source>
</evidence>
<dbReference type="PROSITE" id="PS00028">
    <property type="entry name" value="ZINC_FINGER_C2H2_1"/>
    <property type="match status" value="4"/>
</dbReference>
<dbReference type="SUPFAM" id="SSF57667">
    <property type="entry name" value="beta-beta-alpha zinc fingers"/>
    <property type="match status" value="2"/>
</dbReference>
<sequence>MNVKAVTAPTPHSVAQYNGIKSYIHILRNKSAEMEVQIKQEPDDYNGESLYMDCQNETYSENYSDIVVKTECPEEENQQDFENSVDDNESNTVYTITINRRKGYPKKLNPQLYTQKNDVSDEEDETNLTHNVSVDDKVPASSRKTQKIVDKIGEDTTLNCDSEPEDDTVSVEGVSEYSELVSAKIEESLNDTETVMKTITNNAFPSRRDMNKHLKTHSDLRPHVCKLCGKGFKRADSLTEHEYRHSGEQPHVCDLCGKGFYNVHKLKKHLLAHDGPDQMSRCIQCNNICGKGFAQASNLKSHESKHVGKPFSCDVCGKSFAQQTSLKAHSKRHTNQTLKSYDESEATDWFMMQATKLDDNLTTNDTKTF</sequence>
<keyword evidence="7" id="KW-0539">Nucleus</keyword>
<feature type="domain" description="C2H2-type" evidence="9">
    <location>
        <begin position="311"/>
        <end position="338"/>
    </location>
</feature>
<protein>
    <recommendedName>
        <fullName evidence="9">C2H2-type domain-containing protein</fullName>
    </recommendedName>
</protein>
<dbReference type="EMBL" id="JARBDR010000657">
    <property type="protein sequence ID" value="KAJ8308204.1"/>
    <property type="molecule type" value="Genomic_DNA"/>
</dbReference>
<keyword evidence="5" id="KW-0862">Zinc</keyword>
<keyword evidence="11" id="KW-1185">Reference proteome</keyword>
<evidence type="ECO:0000256" key="8">
    <source>
        <dbReference type="PROSITE-ProRule" id="PRU00042"/>
    </source>
</evidence>
<evidence type="ECO:0000256" key="7">
    <source>
        <dbReference type="ARBA" id="ARBA00023242"/>
    </source>
</evidence>
<proteinExistence type="predicted"/>
<evidence type="ECO:0000256" key="2">
    <source>
        <dbReference type="ARBA" id="ARBA00022723"/>
    </source>
</evidence>
<dbReference type="Pfam" id="PF00096">
    <property type="entry name" value="zf-C2H2"/>
    <property type="match status" value="3"/>
</dbReference>
<dbReference type="PANTHER" id="PTHR24404">
    <property type="entry name" value="ZINC FINGER PROTEIN"/>
    <property type="match status" value="1"/>
</dbReference>
<dbReference type="PANTHER" id="PTHR24404:SF114">
    <property type="entry name" value="KLUMPFUSS, ISOFORM B-RELATED"/>
    <property type="match status" value="1"/>
</dbReference>
<organism evidence="10 11">
    <name type="scientific">Tegillarca granosa</name>
    <name type="common">Malaysian cockle</name>
    <name type="synonym">Anadara granosa</name>
    <dbReference type="NCBI Taxonomy" id="220873"/>
    <lineage>
        <taxon>Eukaryota</taxon>
        <taxon>Metazoa</taxon>
        <taxon>Spiralia</taxon>
        <taxon>Lophotrochozoa</taxon>
        <taxon>Mollusca</taxon>
        <taxon>Bivalvia</taxon>
        <taxon>Autobranchia</taxon>
        <taxon>Pteriomorphia</taxon>
        <taxon>Arcoida</taxon>
        <taxon>Arcoidea</taxon>
        <taxon>Arcidae</taxon>
        <taxon>Tegillarca</taxon>
    </lineage>
</organism>
<evidence type="ECO:0000256" key="3">
    <source>
        <dbReference type="ARBA" id="ARBA00022737"/>
    </source>
</evidence>
<dbReference type="PROSITE" id="PS50157">
    <property type="entry name" value="ZINC_FINGER_C2H2_2"/>
    <property type="match status" value="4"/>
</dbReference>
<dbReference type="InterPro" id="IPR036236">
    <property type="entry name" value="Znf_C2H2_sf"/>
</dbReference>
<dbReference type="InterPro" id="IPR013087">
    <property type="entry name" value="Znf_C2H2_type"/>
</dbReference>
<dbReference type="Pfam" id="PF13912">
    <property type="entry name" value="zf-C2H2_6"/>
    <property type="match status" value="1"/>
</dbReference>
<keyword evidence="2" id="KW-0479">Metal-binding</keyword>
<comment type="subcellular location">
    <subcellularLocation>
        <location evidence="1">Nucleus</location>
    </subcellularLocation>
</comment>
<keyword evidence="3" id="KW-0677">Repeat</keyword>
<evidence type="ECO:0000256" key="5">
    <source>
        <dbReference type="ARBA" id="ARBA00022833"/>
    </source>
</evidence>
<name>A0ABQ9ET22_TEGGR</name>
<evidence type="ECO:0000256" key="1">
    <source>
        <dbReference type="ARBA" id="ARBA00004123"/>
    </source>
</evidence>
<evidence type="ECO:0000259" key="9">
    <source>
        <dbReference type="PROSITE" id="PS50157"/>
    </source>
</evidence>
<feature type="domain" description="C2H2-type" evidence="9">
    <location>
        <begin position="283"/>
        <end position="311"/>
    </location>
</feature>
<evidence type="ECO:0000313" key="11">
    <source>
        <dbReference type="Proteomes" id="UP001217089"/>
    </source>
</evidence>
<evidence type="ECO:0000256" key="4">
    <source>
        <dbReference type="ARBA" id="ARBA00022771"/>
    </source>
</evidence>